<dbReference type="AlphaFoldDB" id="A0A919JHE5"/>
<dbReference type="EMBL" id="BOMQ01000030">
    <property type="protein sequence ID" value="GIE49122.1"/>
    <property type="molecule type" value="Genomic_DNA"/>
</dbReference>
<keyword evidence="1" id="KW-0812">Transmembrane</keyword>
<dbReference type="Proteomes" id="UP000647172">
    <property type="component" value="Unassembled WGS sequence"/>
</dbReference>
<accession>A0A919JHE5</accession>
<evidence type="ECO:0000313" key="3">
    <source>
        <dbReference type="Proteomes" id="UP000647172"/>
    </source>
</evidence>
<keyword evidence="3" id="KW-1185">Reference proteome</keyword>
<proteinExistence type="predicted"/>
<feature type="transmembrane region" description="Helical" evidence="1">
    <location>
        <begin position="12"/>
        <end position="45"/>
    </location>
</feature>
<gene>
    <name evidence="2" type="ORF">Ani05nite_26560</name>
</gene>
<evidence type="ECO:0000256" key="1">
    <source>
        <dbReference type="SAM" id="Phobius"/>
    </source>
</evidence>
<reference evidence="2" key="1">
    <citation type="submission" date="2021-01" db="EMBL/GenBank/DDBJ databases">
        <title>Whole genome shotgun sequence of Actinoplanes nipponensis NBRC 14063.</title>
        <authorList>
            <person name="Komaki H."/>
            <person name="Tamura T."/>
        </authorList>
    </citation>
    <scope>NUCLEOTIDE SEQUENCE</scope>
    <source>
        <strain evidence="2">NBRC 14063</strain>
    </source>
</reference>
<dbReference type="RefSeq" id="WP_203768315.1">
    <property type="nucleotide sequence ID" value="NZ_BOMQ01000030.1"/>
</dbReference>
<evidence type="ECO:0000313" key="2">
    <source>
        <dbReference type="EMBL" id="GIE49122.1"/>
    </source>
</evidence>
<keyword evidence="1" id="KW-1133">Transmembrane helix</keyword>
<organism evidence="2 3">
    <name type="scientific">Actinoplanes nipponensis</name>
    <dbReference type="NCBI Taxonomy" id="135950"/>
    <lineage>
        <taxon>Bacteria</taxon>
        <taxon>Bacillati</taxon>
        <taxon>Actinomycetota</taxon>
        <taxon>Actinomycetes</taxon>
        <taxon>Micromonosporales</taxon>
        <taxon>Micromonosporaceae</taxon>
        <taxon>Actinoplanes</taxon>
    </lineage>
</organism>
<protein>
    <submittedName>
        <fullName evidence="2">Uncharacterized protein</fullName>
    </submittedName>
</protein>
<keyword evidence="1" id="KW-0472">Membrane</keyword>
<sequence>MNVGNHWSDLLSLVLVLVLMLVLVLVLALLPVPVPVLVLVLVLVLTMASGSAPVPAPVPVRVWGGDFLERRQASRETRDHCRQWTARSVRFPERRRLLRRA</sequence>
<comment type="caution">
    <text evidence="2">The sequence shown here is derived from an EMBL/GenBank/DDBJ whole genome shotgun (WGS) entry which is preliminary data.</text>
</comment>
<name>A0A919JHE5_9ACTN</name>